<dbReference type="PANTHER" id="PTHR43065:SF42">
    <property type="entry name" value="TWO-COMPONENT SENSOR PPRA"/>
    <property type="match status" value="1"/>
</dbReference>
<comment type="caution">
    <text evidence="7">The sequence shown here is derived from an EMBL/GenBank/DDBJ whole genome shotgun (WGS) entry which is preliminary data.</text>
</comment>
<evidence type="ECO:0000313" key="7">
    <source>
        <dbReference type="EMBL" id="MFD1263078.1"/>
    </source>
</evidence>
<keyword evidence="4" id="KW-0175">Coiled coil</keyword>
<keyword evidence="7" id="KW-0547">Nucleotide-binding</keyword>
<feature type="transmembrane region" description="Helical" evidence="5">
    <location>
        <begin position="12"/>
        <end position="36"/>
    </location>
</feature>
<keyword evidence="7" id="KW-0067">ATP-binding</keyword>
<dbReference type="InterPro" id="IPR036890">
    <property type="entry name" value="HATPase_C_sf"/>
</dbReference>
<dbReference type="Gene3D" id="3.30.565.10">
    <property type="entry name" value="Histidine kinase-like ATPase, C-terminal domain"/>
    <property type="match status" value="1"/>
</dbReference>
<keyword evidence="8" id="KW-1185">Reference proteome</keyword>
<evidence type="ECO:0000256" key="1">
    <source>
        <dbReference type="ARBA" id="ARBA00000085"/>
    </source>
</evidence>
<sequence length="643" mass="68814">MTLRNWRLRSFVVAIMAATTVMVVVLVVAALLAISIPALEDETQREVQLQANDHANRTQIVLGALESRLEVVGESHALVDAEVFAGVLDMIIARTPMLRALYLVDANGRVTAAGLDSSMSRLRNEILGSDLSSTPLLRATQATRSTTWSDTYLSALSGVLTVGVATPAGDSHVLIGEVPLDAVLSTLEETGSTRLAALWVIDSRGEVITESRHGPGARRMNLNGLPLLQASLAGTPLPPYIDFEGQRYHAGLALSEALNWRFVTIAPTGLDNPRVSRMVIAIGAAFAIALLLGVLLSRSLAQLLLAPLNSIIAQARDTAHGRQGHWPRGPVVELNALSGDLEAMAAHLQSLNLDLEQRVAQRTEALAESNRSLQATLAELERTQHELVRAEKMAALGGLVAGVAHELNTPIGNGLMAVSTLQGQAGDFRRCMQAGLRRADLDAFLLNVDQAADIATRNLSRAADLVTSFKQVAVDQSSAQRRRFMLDEVVDEIIITLRPSIRRLPFSIETDIQPGLELDSYPGPLGQVLANLINNALIHAFEDREQGTIVIAARRAEDGRIRLTVSDDGQGMDASVLEQVFEPFFTTRKGRGGTGLGLHIAFNAVANVLGGSLTASSTKDRGSCFELRIPAIAPSMSETGATA</sequence>
<dbReference type="InterPro" id="IPR004358">
    <property type="entry name" value="Sig_transdc_His_kin-like_C"/>
</dbReference>
<protein>
    <recommendedName>
        <fullName evidence="2">histidine kinase</fullName>
        <ecNumber evidence="2">2.7.13.3</ecNumber>
    </recommendedName>
</protein>
<comment type="catalytic activity">
    <reaction evidence="1">
        <text>ATP + protein L-histidine = ADP + protein N-phospho-L-histidine.</text>
        <dbReference type="EC" id="2.7.13.3"/>
    </reaction>
</comment>
<reference evidence="8" key="1">
    <citation type="journal article" date="2019" name="Int. J. Syst. Evol. Microbiol.">
        <title>The Global Catalogue of Microorganisms (GCM) 10K type strain sequencing project: providing services to taxonomists for standard genome sequencing and annotation.</title>
        <authorList>
            <consortium name="The Broad Institute Genomics Platform"/>
            <consortium name="The Broad Institute Genome Sequencing Center for Infectious Disease"/>
            <person name="Wu L."/>
            <person name="Ma J."/>
        </authorList>
    </citation>
    <scope>NUCLEOTIDE SEQUENCE [LARGE SCALE GENOMIC DNA]</scope>
    <source>
        <strain evidence="8">CCUG 48884</strain>
    </source>
</reference>
<gene>
    <name evidence="7" type="ORF">ACFQ4M_05735</name>
</gene>
<dbReference type="RefSeq" id="WP_277833985.1">
    <property type="nucleotide sequence ID" value="NZ_JARQZE010000010.1"/>
</dbReference>
<dbReference type="PANTHER" id="PTHR43065">
    <property type="entry name" value="SENSOR HISTIDINE KINASE"/>
    <property type="match status" value="1"/>
</dbReference>
<organism evidence="7 8">
    <name type="scientific">Thauera mechernichensis</name>
    <dbReference type="NCBI Taxonomy" id="82788"/>
    <lineage>
        <taxon>Bacteria</taxon>
        <taxon>Pseudomonadati</taxon>
        <taxon>Pseudomonadota</taxon>
        <taxon>Betaproteobacteria</taxon>
        <taxon>Rhodocyclales</taxon>
        <taxon>Zoogloeaceae</taxon>
        <taxon>Thauera</taxon>
    </lineage>
</organism>
<dbReference type="Gene3D" id="1.10.287.130">
    <property type="match status" value="1"/>
</dbReference>
<evidence type="ECO:0000259" key="6">
    <source>
        <dbReference type="PROSITE" id="PS50109"/>
    </source>
</evidence>
<keyword evidence="5" id="KW-0472">Membrane</keyword>
<dbReference type="EMBL" id="JBHTMC010000010">
    <property type="protein sequence ID" value="MFD1263078.1"/>
    <property type="molecule type" value="Genomic_DNA"/>
</dbReference>
<dbReference type="EC" id="2.7.13.3" evidence="2"/>
<name>A0ABW3WAL5_9RHOO</name>
<feature type="coiled-coil region" evidence="4">
    <location>
        <begin position="363"/>
        <end position="393"/>
    </location>
</feature>
<keyword evidence="5" id="KW-0812">Transmembrane</keyword>
<evidence type="ECO:0000256" key="4">
    <source>
        <dbReference type="SAM" id="Coils"/>
    </source>
</evidence>
<dbReference type="Pfam" id="PF02518">
    <property type="entry name" value="HATPase_c"/>
    <property type="match status" value="1"/>
</dbReference>
<dbReference type="InterPro" id="IPR005467">
    <property type="entry name" value="His_kinase_dom"/>
</dbReference>
<dbReference type="InterPro" id="IPR003594">
    <property type="entry name" value="HATPase_dom"/>
</dbReference>
<dbReference type="SUPFAM" id="SSF55874">
    <property type="entry name" value="ATPase domain of HSP90 chaperone/DNA topoisomerase II/histidine kinase"/>
    <property type="match status" value="1"/>
</dbReference>
<dbReference type="PRINTS" id="PR00344">
    <property type="entry name" value="BCTRLSENSOR"/>
</dbReference>
<evidence type="ECO:0000313" key="8">
    <source>
        <dbReference type="Proteomes" id="UP001597158"/>
    </source>
</evidence>
<evidence type="ECO:0000256" key="3">
    <source>
        <dbReference type="ARBA" id="ARBA00022553"/>
    </source>
</evidence>
<dbReference type="CDD" id="cd18773">
    <property type="entry name" value="PDC1_HK_sensor"/>
    <property type="match status" value="1"/>
</dbReference>
<accession>A0ABW3WAL5</accession>
<dbReference type="SMART" id="SM00387">
    <property type="entry name" value="HATPase_c"/>
    <property type="match status" value="1"/>
</dbReference>
<keyword evidence="5" id="KW-1133">Transmembrane helix</keyword>
<dbReference type="Proteomes" id="UP001597158">
    <property type="component" value="Unassembled WGS sequence"/>
</dbReference>
<feature type="domain" description="Histidine kinase" evidence="6">
    <location>
        <begin position="402"/>
        <end position="633"/>
    </location>
</feature>
<dbReference type="InterPro" id="IPR003661">
    <property type="entry name" value="HisK_dim/P_dom"/>
</dbReference>
<dbReference type="GO" id="GO:0005524">
    <property type="term" value="F:ATP binding"/>
    <property type="evidence" value="ECO:0007669"/>
    <property type="project" value="UniProtKB-KW"/>
</dbReference>
<dbReference type="Gene3D" id="3.30.450.20">
    <property type="entry name" value="PAS domain"/>
    <property type="match status" value="1"/>
</dbReference>
<dbReference type="CDD" id="cd00082">
    <property type="entry name" value="HisKA"/>
    <property type="match status" value="1"/>
</dbReference>
<evidence type="ECO:0000256" key="2">
    <source>
        <dbReference type="ARBA" id="ARBA00012438"/>
    </source>
</evidence>
<proteinExistence type="predicted"/>
<evidence type="ECO:0000256" key="5">
    <source>
        <dbReference type="SAM" id="Phobius"/>
    </source>
</evidence>
<dbReference type="PROSITE" id="PS50109">
    <property type="entry name" value="HIS_KIN"/>
    <property type="match status" value="1"/>
</dbReference>
<keyword evidence="3" id="KW-0597">Phosphoprotein</keyword>
<dbReference type="CDD" id="cd00075">
    <property type="entry name" value="HATPase"/>
    <property type="match status" value="1"/>
</dbReference>